<dbReference type="SUPFAM" id="SSF161098">
    <property type="entry name" value="MetI-like"/>
    <property type="match status" value="1"/>
</dbReference>
<dbReference type="OrthoDB" id="5175345at2"/>
<name>A0A3R8P2W6_9PSEU</name>
<dbReference type="PANTHER" id="PTHR43744">
    <property type="entry name" value="ABC TRANSPORTER PERMEASE PROTEIN MG189-RELATED-RELATED"/>
    <property type="match status" value="1"/>
</dbReference>
<keyword evidence="2" id="KW-0813">Transport</keyword>
<sequence length="69" mass="7270">MPKLLATDAFVIFVVVQFFRGVPRELTEAACTNDTGHVGTSWQIVLPLPALATTAIFTFTGPGTTSSAS</sequence>
<organism evidence="7 8">
    <name type="scientific">Saccharopolyspora rhizosphaerae</name>
    <dbReference type="NCBI Taxonomy" id="2492662"/>
    <lineage>
        <taxon>Bacteria</taxon>
        <taxon>Bacillati</taxon>
        <taxon>Actinomycetota</taxon>
        <taxon>Actinomycetes</taxon>
        <taxon>Pseudonocardiales</taxon>
        <taxon>Pseudonocardiaceae</taxon>
        <taxon>Saccharopolyspora</taxon>
    </lineage>
</organism>
<dbReference type="EMBL" id="RSAA01000005">
    <property type="protein sequence ID" value="RRO18880.1"/>
    <property type="molecule type" value="Genomic_DNA"/>
</dbReference>
<dbReference type="Gene3D" id="1.10.3720.10">
    <property type="entry name" value="MetI-like"/>
    <property type="match status" value="1"/>
</dbReference>
<evidence type="ECO:0000256" key="6">
    <source>
        <dbReference type="ARBA" id="ARBA00023136"/>
    </source>
</evidence>
<evidence type="ECO:0000256" key="3">
    <source>
        <dbReference type="ARBA" id="ARBA00022475"/>
    </source>
</evidence>
<dbReference type="Proteomes" id="UP000274515">
    <property type="component" value="Unassembled WGS sequence"/>
</dbReference>
<dbReference type="GO" id="GO:0005886">
    <property type="term" value="C:plasma membrane"/>
    <property type="evidence" value="ECO:0007669"/>
    <property type="project" value="UniProtKB-SubCell"/>
</dbReference>
<dbReference type="RefSeq" id="WP_125088988.1">
    <property type="nucleotide sequence ID" value="NZ_RSAA01000005.1"/>
</dbReference>
<evidence type="ECO:0000256" key="4">
    <source>
        <dbReference type="ARBA" id="ARBA00022692"/>
    </source>
</evidence>
<gene>
    <name evidence="7" type="ORF">EIL87_05045</name>
</gene>
<evidence type="ECO:0000256" key="2">
    <source>
        <dbReference type="ARBA" id="ARBA00022448"/>
    </source>
</evidence>
<comment type="caution">
    <text evidence="7">The sequence shown here is derived from an EMBL/GenBank/DDBJ whole genome shotgun (WGS) entry which is preliminary data.</text>
</comment>
<dbReference type="InterPro" id="IPR035906">
    <property type="entry name" value="MetI-like_sf"/>
</dbReference>
<evidence type="ECO:0000313" key="7">
    <source>
        <dbReference type="EMBL" id="RRO18880.1"/>
    </source>
</evidence>
<protein>
    <submittedName>
        <fullName evidence="7">Uncharacterized protein</fullName>
    </submittedName>
</protein>
<keyword evidence="5" id="KW-1133">Transmembrane helix</keyword>
<keyword evidence="6" id="KW-0472">Membrane</keyword>
<keyword evidence="8" id="KW-1185">Reference proteome</keyword>
<keyword evidence="4" id="KW-0812">Transmembrane</keyword>
<proteinExistence type="predicted"/>
<comment type="subcellular location">
    <subcellularLocation>
        <location evidence="1">Cell membrane</location>
        <topology evidence="1">Multi-pass membrane protein</topology>
    </subcellularLocation>
</comment>
<evidence type="ECO:0000256" key="1">
    <source>
        <dbReference type="ARBA" id="ARBA00004651"/>
    </source>
</evidence>
<evidence type="ECO:0000313" key="8">
    <source>
        <dbReference type="Proteomes" id="UP000274515"/>
    </source>
</evidence>
<keyword evidence="3" id="KW-1003">Cell membrane</keyword>
<reference evidence="7 8" key="1">
    <citation type="submission" date="2018-11" db="EMBL/GenBank/DDBJ databases">
        <title>Saccharopolyspora rhizosphaerae sp. nov., an actinomycete isolated from rhizosphere soil in Thailand.</title>
        <authorList>
            <person name="Intra B."/>
            <person name="Euanorasetr J."/>
            <person name="Take A."/>
            <person name="Inahashi Y."/>
            <person name="Mori M."/>
            <person name="Panbangred W."/>
            <person name="Matsumoto A."/>
        </authorList>
    </citation>
    <scope>NUCLEOTIDE SEQUENCE [LARGE SCALE GENOMIC DNA]</scope>
    <source>
        <strain evidence="7 8">H219</strain>
    </source>
</reference>
<dbReference type="PANTHER" id="PTHR43744:SF8">
    <property type="entry name" value="SN-GLYCEROL-3-PHOSPHATE TRANSPORT SYSTEM PERMEASE PROTEIN UGPE"/>
    <property type="match status" value="1"/>
</dbReference>
<dbReference type="AlphaFoldDB" id="A0A3R8P2W6"/>
<evidence type="ECO:0000256" key="5">
    <source>
        <dbReference type="ARBA" id="ARBA00022989"/>
    </source>
</evidence>
<accession>A0A3R8P2W6</accession>